<proteinExistence type="predicted"/>
<dbReference type="AlphaFoldDB" id="A0A1G1ZTZ5"/>
<name>A0A1G1ZTZ5_9BACT</name>
<gene>
    <name evidence="1" type="ORF">A3I24_01550</name>
</gene>
<evidence type="ECO:0000313" key="2">
    <source>
        <dbReference type="Proteomes" id="UP000177690"/>
    </source>
</evidence>
<dbReference type="Proteomes" id="UP000177690">
    <property type="component" value="Unassembled WGS sequence"/>
</dbReference>
<protein>
    <submittedName>
        <fullName evidence="1">Uncharacterized protein</fullName>
    </submittedName>
</protein>
<comment type="caution">
    <text evidence="1">The sequence shown here is derived from an EMBL/GenBank/DDBJ whole genome shotgun (WGS) entry which is preliminary data.</text>
</comment>
<evidence type="ECO:0000313" key="1">
    <source>
        <dbReference type="EMBL" id="OGY67297.1"/>
    </source>
</evidence>
<dbReference type="STRING" id="1798409.A3I24_01550"/>
<organism evidence="1 2">
    <name type="scientific">Candidatus Harrisonbacteria bacterium RIFCSPLOWO2_02_FULL_41_13b</name>
    <dbReference type="NCBI Taxonomy" id="1798409"/>
    <lineage>
        <taxon>Bacteria</taxon>
        <taxon>Candidatus Harrisoniibacteriota</taxon>
    </lineage>
</organism>
<dbReference type="EMBL" id="MHJL01000026">
    <property type="protein sequence ID" value="OGY67297.1"/>
    <property type="molecule type" value="Genomic_DNA"/>
</dbReference>
<sequence>MLLARNPRATGYRITIPIVVNPSILWTIRQAQIKIATSGVSYFWTSWIKEFSSPKIKKWFPASNA</sequence>
<accession>A0A1G1ZTZ5</accession>
<reference evidence="1 2" key="1">
    <citation type="journal article" date="2016" name="Nat. Commun.">
        <title>Thousands of microbial genomes shed light on interconnected biogeochemical processes in an aquifer system.</title>
        <authorList>
            <person name="Anantharaman K."/>
            <person name="Brown C.T."/>
            <person name="Hug L.A."/>
            <person name="Sharon I."/>
            <person name="Castelle C.J."/>
            <person name="Probst A.J."/>
            <person name="Thomas B.C."/>
            <person name="Singh A."/>
            <person name="Wilkins M.J."/>
            <person name="Karaoz U."/>
            <person name="Brodie E.L."/>
            <person name="Williams K.H."/>
            <person name="Hubbard S.S."/>
            <person name="Banfield J.F."/>
        </authorList>
    </citation>
    <scope>NUCLEOTIDE SEQUENCE [LARGE SCALE GENOMIC DNA]</scope>
</reference>